<dbReference type="GO" id="GO:0005507">
    <property type="term" value="F:copper ion binding"/>
    <property type="evidence" value="ECO:0007669"/>
    <property type="project" value="TreeGrafter"/>
</dbReference>
<dbReference type="PANTHER" id="PTHR23419:SF8">
    <property type="entry name" value="FI09726P"/>
    <property type="match status" value="1"/>
</dbReference>
<dbReference type="RefSeq" id="WP_184672266.1">
    <property type="nucleotide sequence ID" value="NZ_BAABAI010000033.1"/>
</dbReference>
<comment type="similarity">
    <text evidence="1">Belongs to the CutA family.</text>
</comment>
<protein>
    <submittedName>
        <fullName evidence="2">Periplasmic divalent cation tolerance protein</fullName>
    </submittedName>
</protein>
<dbReference type="AlphaFoldDB" id="A0A7W7WXX4"/>
<evidence type="ECO:0000256" key="1">
    <source>
        <dbReference type="ARBA" id="ARBA00010169"/>
    </source>
</evidence>
<dbReference type="EMBL" id="JACHJS010000001">
    <property type="protein sequence ID" value="MBB4967501.1"/>
    <property type="molecule type" value="Genomic_DNA"/>
</dbReference>
<dbReference type="Pfam" id="PF03091">
    <property type="entry name" value="CutA1"/>
    <property type="match status" value="1"/>
</dbReference>
<dbReference type="PANTHER" id="PTHR23419">
    <property type="entry name" value="DIVALENT CATION TOLERANCE CUTA-RELATED"/>
    <property type="match status" value="1"/>
</dbReference>
<dbReference type="SUPFAM" id="SSF54913">
    <property type="entry name" value="GlnB-like"/>
    <property type="match status" value="1"/>
</dbReference>
<accession>A0A7W7WXX4</accession>
<sequence length="125" mass="13773">MSGQLATLGSAIRSERDDVTDEHVVVISTTDSAESAAELAKAIVDARLAACVQVSSPIRSVYRWDGVVQDDQEWQLWIKSARDRLDELTAFIKANHSYDTPEVVALPIVGGNPDYLKWITDETRG</sequence>
<dbReference type="InterPro" id="IPR004323">
    <property type="entry name" value="Ion_tolerance_CutA"/>
</dbReference>
<gene>
    <name evidence="2" type="ORF">F4559_004860</name>
</gene>
<organism evidence="2 3">
    <name type="scientific">Saccharothrix violaceirubra</name>
    <dbReference type="NCBI Taxonomy" id="413306"/>
    <lineage>
        <taxon>Bacteria</taxon>
        <taxon>Bacillati</taxon>
        <taxon>Actinomycetota</taxon>
        <taxon>Actinomycetes</taxon>
        <taxon>Pseudonocardiales</taxon>
        <taxon>Pseudonocardiaceae</taxon>
        <taxon>Saccharothrix</taxon>
    </lineage>
</organism>
<dbReference type="InterPro" id="IPR011322">
    <property type="entry name" value="N-reg_PII-like_a/b"/>
</dbReference>
<dbReference type="Gene3D" id="3.30.70.120">
    <property type="match status" value="1"/>
</dbReference>
<reference evidence="2 3" key="1">
    <citation type="submission" date="2020-08" db="EMBL/GenBank/DDBJ databases">
        <title>Sequencing the genomes of 1000 actinobacteria strains.</title>
        <authorList>
            <person name="Klenk H.-P."/>
        </authorList>
    </citation>
    <scope>NUCLEOTIDE SEQUENCE [LARGE SCALE GENOMIC DNA]</scope>
    <source>
        <strain evidence="2 3">DSM 45084</strain>
    </source>
</reference>
<keyword evidence="3" id="KW-1185">Reference proteome</keyword>
<dbReference type="InterPro" id="IPR015867">
    <property type="entry name" value="N-reg_PII/ATP_PRibTrfase_C"/>
</dbReference>
<name>A0A7W7WXX4_9PSEU</name>
<dbReference type="Proteomes" id="UP000542674">
    <property type="component" value="Unassembled WGS sequence"/>
</dbReference>
<comment type="caution">
    <text evidence="2">The sequence shown here is derived from an EMBL/GenBank/DDBJ whole genome shotgun (WGS) entry which is preliminary data.</text>
</comment>
<proteinExistence type="inferred from homology"/>
<evidence type="ECO:0000313" key="2">
    <source>
        <dbReference type="EMBL" id="MBB4967501.1"/>
    </source>
</evidence>
<dbReference type="GO" id="GO:0010038">
    <property type="term" value="P:response to metal ion"/>
    <property type="evidence" value="ECO:0007669"/>
    <property type="project" value="InterPro"/>
</dbReference>
<evidence type="ECO:0000313" key="3">
    <source>
        <dbReference type="Proteomes" id="UP000542674"/>
    </source>
</evidence>